<dbReference type="AlphaFoldDB" id="A0A9X3ILE3"/>
<gene>
    <name evidence="2" type="ORF">OSH07_14615</name>
</gene>
<organism evidence="2 3">
    <name type="scientific">Kaistia nematophila</name>
    <dbReference type="NCBI Taxonomy" id="2994654"/>
    <lineage>
        <taxon>Bacteria</taxon>
        <taxon>Pseudomonadati</taxon>
        <taxon>Pseudomonadota</taxon>
        <taxon>Alphaproteobacteria</taxon>
        <taxon>Hyphomicrobiales</taxon>
        <taxon>Kaistiaceae</taxon>
        <taxon>Kaistia</taxon>
    </lineage>
</organism>
<sequence length="452" mass="46838">MRMPGLGLATGANAGRRVAPPSGLGFPFDEHPLRLRRRGGRFLTDIQPEAHAAAAFAGPSYFVDIATGNDGNPGTSWGAALKSIFVATQLGNAGGVPFNVAVKAGVYPRANSFTNAGPMVIPTQPAAYRSVGGRVTCWAGGDLGWSGAPDGTYGNCYAIARSNVTVVLDLADANSFGDPAELVRVADAAACNATAGSWAQAGGTLYVHRADGAAPTNANTRVLLVVDAFVLDGTAKSIYLEGFDFQGGANGGVFIYGAAERALVFVECSARYAGGPSHLYDGFRILDTSGLALLVRCVAASNAKDGFNFHWSFGGTPALHHVTIDCRAHGNGRYDSQSNNGLTSHDGLVGIDVGGLYHDNFGANVVSNAASRLWCLGTEARDSLGDGPRGGTVEAVDFNTQETTTFWLERTRSSGSSRSLVAGDSSTIRLRRHRAGAGQAQVTAPGATISTY</sequence>
<dbReference type="InterPro" id="IPR011050">
    <property type="entry name" value="Pectin_lyase_fold/virulence"/>
</dbReference>
<comment type="caution">
    <text evidence="2">The sequence shown here is derived from an EMBL/GenBank/DDBJ whole genome shotgun (WGS) entry which is preliminary data.</text>
</comment>
<dbReference type="InterPro" id="IPR012334">
    <property type="entry name" value="Pectin_lyas_fold"/>
</dbReference>
<protein>
    <submittedName>
        <fullName evidence="2">Uncharacterized protein</fullName>
    </submittedName>
</protein>
<name>A0A9X3ILE3_9HYPH</name>
<dbReference type="SUPFAM" id="SSF51126">
    <property type="entry name" value="Pectin lyase-like"/>
    <property type="match status" value="1"/>
</dbReference>
<evidence type="ECO:0000313" key="3">
    <source>
        <dbReference type="Proteomes" id="UP001144805"/>
    </source>
</evidence>
<accession>A0A9X3ILE3</accession>
<evidence type="ECO:0000256" key="1">
    <source>
        <dbReference type="SAM" id="MobiDB-lite"/>
    </source>
</evidence>
<dbReference type="Proteomes" id="UP001144805">
    <property type="component" value="Unassembled WGS sequence"/>
</dbReference>
<feature type="region of interest" description="Disordered" evidence="1">
    <location>
        <begin position="431"/>
        <end position="452"/>
    </location>
</feature>
<proteinExistence type="predicted"/>
<reference evidence="2" key="1">
    <citation type="submission" date="2022-11" db="EMBL/GenBank/DDBJ databases">
        <title>Biodiversity and phylogenetic relationships of bacteria.</title>
        <authorList>
            <person name="Machado R.A.R."/>
            <person name="Bhat A."/>
            <person name="Loulou A."/>
            <person name="Kallel S."/>
        </authorList>
    </citation>
    <scope>NUCLEOTIDE SEQUENCE</scope>
    <source>
        <strain evidence="2">K-TC2</strain>
    </source>
</reference>
<dbReference type="Gene3D" id="2.160.20.10">
    <property type="entry name" value="Single-stranded right-handed beta-helix, Pectin lyase-like"/>
    <property type="match status" value="1"/>
</dbReference>
<evidence type="ECO:0000313" key="2">
    <source>
        <dbReference type="EMBL" id="MCX5570438.1"/>
    </source>
</evidence>
<dbReference type="RefSeq" id="WP_266339412.1">
    <property type="nucleotide sequence ID" value="NZ_JAPKNK010000006.1"/>
</dbReference>
<keyword evidence="3" id="KW-1185">Reference proteome</keyword>
<dbReference type="EMBL" id="JAPKNK010000006">
    <property type="protein sequence ID" value="MCX5570438.1"/>
    <property type="molecule type" value="Genomic_DNA"/>
</dbReference>